<comment type="caution">
    <text evidence="3">The sequence shown here is derived from an EMBL/GenBank/DDBJ whole genome shotgun (WGS) entry which is preliminary data.</text>
</comment>
<evidence type="ECO:0000256" key="2">
    <source>
        <dbReference type="SAM" id="SignalP"/>
    </source>
</evidence>
<reference evidence="3" key="1">
    <citation type="journal article" date="2023" name="G3 (Bethesda)">
        <title>A reference genome for the long-term kleptoplast-retaining sea slug Elysia crispata morphotype clarki.</title>
        <authorList>
            <person name="Eastman K.E."/>
            <person name="Pendleton A.L."/>
            <person name="Shaikh M.A."/>
            <person name="Suttiyut T."/>
            <person name="Ogas R."/>
            <person name="Tomko P."/>
            <person name="Gavelis G."/>
            <person name="Widhalm J.R."/>
            <person name="Wisecaver J.H."/>
        </authorList>
    </citation>
    <scope>NUCLEOTIDE SEQUENCE</scope>
    <source>
        <strain evidence="3">ECLA1</strain>
    </source>
</reference>
<feature type="signal peptide" evidence="2">
    <location>
        <begin position="1"/>
        <end position="23"/>
    </location>
</feature>
<keyword evidence="4" id="KW-1185">Reference proteome</keyword>
<protein>
    <submittedName>
        <fullName evidence="3">Uncharacterized protein</fullName>
    </submittedName>
</protein>
<organism evidence="3 4">
    <name type="scientific">Elysia crispata</name>
    <name type="common">lettuce slug</name>
    <dbReference type="NCBI Taxonomy" id="231223"/>
    <lineage>
        <taxon>Eukaryota</taxon>
        <taxon>Metazoa</taxon>
        <taxon>Spiralia</taxon>
        <taxon>Lophotrochozoa</taxon>
        <taxon>Mollusca</taxon>
        <taxon>Gastropoda</taxon>
        <taxon>Heterobranchia</taxon>
        <taxon>Euthyneura</taxon>
        <taxon>Panpulmonata</taxon>
        <taxon>Sacoglossa</taxon>
        <taxon>Placobranchoidea</taxon>
        <taxon>Plakobranchidae</taxon>
        <taxon>Elysia</taxon>
    </lineage>
</organism>
<gene>
    <name evidence="3" type="ORF">RRG08_014634</name>
</gene>
<evidence type="ECO:0000313" key="3">
    <source>
        <dbReference type="EMBL" id="KAK3755668.1"/>
    </source>
</evidence>
<feature type="region of interest" description="Disordered" evidence="1">
    <location>
        <begin position="120"/>
        <end position="162"/>
    </location>
</feature>
<accession>A0AAE1D3E7</accession>
<dbReference type="AlphaFoldDB" id="A0AAE1D3E7"/>
<feature type="chain" id="PRO_5042220255" evidence="2">
    <location>
        <begin position="24"/>
        <end position="195"/>
    </location>
</feature>
<proteinExistence type="predicted"/>
<evidence type="ECO:0000313" key="4">
    <source>
        <dbReference type="Proteomes" id="UP001283361"/>
    </source>
</evidence>
<sequence length="195" mass="21291">MGRYKPWFLRLGLVWFIVKSAHALLDKPDFLQSCLPQSVDTLVLQTSMRPCIHPLPSNQESIKIPLQAVTIEKKKSQSIGYLSGSPFMKSSVKVKLKSQLADSSPLLGSFVEVNTEAQRENPILSGRADASPNQDMVGHGRSQSQTCPRDLSQPPPAKQTNVQTVSVSLLSDTLPMFSDGNPSLWGQILGSMVSS</sequence>
<dbReference type="Proteomes" id="UP001283361">
    <property type="component" value="Unassembled WGS sequence"/>
</dbReference>
<dbReference type="EMBL" id="JAWDGP010005592">
    <property type="protein sequence ID" value="KAK3755668.1"/>
    <property type="molecule type" value="Genomic_DNA"/>
</dbReference>
<evidence type="ECO:0000256" key="1">
    <source>
        <dbReference type="SAM" id="MobiDB-lite"/>
    </source>
</evidence>
<keyword evidence="2" id="KW-0732">Signal</keyword>
<name>A0AAE1D3E7_9GAST</name>